<evidence type="ECO:0000313" key="1">
    <source>
        <dbReference type="EMBL" id="KAL3286748.1"/>
    </source>
</evidence>
<gene>
    <name evidence="1" type="ORF">HHI36_001241</name>
</gene>
<dbReference type="InterPro" id="IPR052717">
    <property type="entry name" value="Vacuolar_transposase_reg"/>
</dbReference>
<sequence length="140" mass="16086">MIVKDLQPFSIVEDVGFKSSINYLEPSYKHPLRYTLSTTLLMVSILACKKKTLPSLVATKKLLAMQEQLRSGQKPLKLKMDVITRRNSTLEMIERITILQEPLEAALELLHNPIENLSETDWQVLPEIIKVLKPFKQLTE</sequence>
<evidence type="ECO:0000313" key="2">
    <source>
        <dbReference type="Proteomes" id="UP001516400"/>
    </source>
</evidence>
<proteinExistence type="predicted"/>
<dbReference type="SUPFAM" id="SSF140996">
    <property type="entry name" value="Hermes dimerisation domain"/>
    <property type="match status" value="1"/>
</dbReference>
<dbReference type="EMBL" id="JABFTP020000185">
    <property type="protein sequence ID" value="KAL3286748.1"/>
    <property type="molecule type" value="Genomic_DNA"/>
</dbReference>
<dbReference type="Proteomes" id="UP001516400">
    <property type="component" value="Unassembled WGS sequence"/>
</dbReference>
<reference evidence="1 2" key="1">
    <citation type="journal article" date="2021" name="BMC Biol.">
        <title>Horizontally acquired antibacterial genes associated with adaptive radiation of ladybird beetles.</title>
        <authorList>
            <person name="Li H.S."/>
            <person name="Tang X.F."/>
            <person name="Huang Y.H."/>
            <person name="Xu Z.Y."/>
            <person name="Chen M.L."/>
            <person name="Du X.Y."/>
            <person name="Qiu B.Y."/>
            <person name="Chen P.T."/>
            <person name="Zhang W."/>
            <person name="Slipinski A."/>
            <person name="Escalona H.E."/>
            <person name="Waterhouse R.M."/>
            <person name="Zwick A."/>
            <person name="Pang H."/>
        </authorList>
    </citation>
    <scope>NUCLEOTIDE SEQUENCE [LARGE SCALE GENOMIC DNA]</scope>
    <source>
        <strain evidence="1">SYSU2018</strain>
    </source>
</reference>
<dbReference type="AlphaFoldDB" id="A0ABD2P7N7"/>
<comment type="caution">
    <text evidence="1">The sequence shown here is derived from an EMBL/GenBank/DDBJ whole genome shotgun (WGS) entry which is preliminary data.</text>
</comment>
<dbReference type="PANTHER" id="PTHR46169">
    <property type="entry name" value="DNA REPLICATION-RELATED ELEMENT FACTOR, ISOFORM A"/>
    <property type="match status" value="1"/>
</dbReference>
<keyword evidence="2" id="KW-1185">Reference proteome</keyword>
<dbReference type="PANTHER" id="PTHR46169:SF15">
    <property type="entry name" value="INNER CENTROMERE PROTEIN A-LIKE ISOFORM X1-RELATED"/>
    <property type="match status" value="1"/>
</dbReference>
<organism evidence="1 2">
    <name type="scientific">Cryptolaemus montrouzieri</name>
    <dbReference type="NCBI Taxonomy" id="559131"/>
    <lineage>
        <taxon>Eukaryota</taxon>
        <taxon>Metazoa</taxon>
        <taxon>Ecdysozoa</taxon>
        <taxon>Arthropoda</taxon>
        <taxon>Hexapoda</taxon>
        <taxon>Insecta</taxon>
        <taxon>Pterygota</taxon>
        <taxon>Neoptera</taxon>
        <taxon>Endopterygota</taxon>
        <taxon>Coleoptera</taxon>
        <taxon>Polyphaga</taxon>
        <taxon>Cucujiformia</taxon>
        <taxon>Coccinelloidea</taxon>
        <taxon>Coccinellidae</taxon>
        <taxon>Scymninae</taxon>
        <taxon>Scymnini</taxon>
        <taxon>Cryptolaemus</taxon>
    </lineage>
</organism>
<name>A0ABD2P7N7_9CUCU</name>
<accession>A0ABD2P7N7</accession>
<protein>
    <submittedName>
        <fullName evidence="1">Uncharacterized protein</fullName>
    </submittedName>
</protein>